<dbReference type="Proteomes" id="UP000076502">
    <property type="component" value="Unassembled WGS sequence"/>
</dbReference>
<proteinExistence type="predicted"/>
<dbReference type="AlphaFoldDB" id="A0A154PN97"/>
<evidence type="ECO:0000313" key="3">
    <source>
        <dbReference type="Proteomes" id="UP000076502"/>
    </source>
</evidence>
<sequence>MTKMWAAAGALVRGRPKIAPRNGSRKSENSQKKKKKSSADHSHTRRLASEIGY</sequence>
<feature type="region of interest" description="Disordered" evidence="1">
    <location>
        <begin position="1"/>
        <end position="53"/>
    </location>
</feature>
<evidence type="ECO:0000256" key="1">
    <source>
        <dbReference type="SAM" id="MobiDB-lite"/>
    </source>
</evidence>
<protein>
    <submittedName>
        <fullName evidence="2">Uncharacterized protein</fullName>
    </submittedName>
</protein>
<organism evidence="2 3">
    <name type="scientific">Dufourea novaeangliae</name>
    <name type="common">Sweat bee</name>
    <dbReference type="NCBI Taxonomy" id="178035"/>
    <lineage>
        <taxon>Eukaryota</taxon>
        <taxon>Metazoa</taxon>
        <taxon>Ecdysozoa</taxon>
        <taxon>Arthropoda</taxon>
        <taxon>Hexapoda</taxon>
        <taxon>Insecta</taxon>
        <taxon>Pterygota</taxon>
        <taxon>Neoptera</taxon>
        <taxon>Endopterygota</taxon>
        <taxon>Hymenoptera</taxon>
        <taxon>Apocrita</taxon>
        <taxon>Aculeata</taxon>
        <taxon>Apoidea</taxon>
        <taxon>Anthophila</taxon>
        <taxon>Halictidae</taxon>
        <taxon>Rophitinae</taxon>
        <taxon>Dufourea</taxon>
    </lineage>
</organism>
<accession>A0A154PN97</accession>
<name>A0A154PN97_DUFNO</name>
<gene>
    <name evidence="2" type="ORF">WN55_05327</name>
</gene>
<keyword evidence="3" id="KW-1185">Reference proteome</keyword>
<reference evidence="2 3" key="1">
    <citation type="submission" date="2015-07" db="EMBL/GenBank/DDBJ databases">
        <title>The genome of Dufourea novaeangliae.</title>
        <authorList>
            <person name="Pan H."/>
            <person name="Kapheim K."/>
        </authorList>
    </citation>
    <scope>NUCLEOTIDE SEQUENCE [LARGE SCALE GENOMIC DNA]</scope>
    <source>
        <strain evidence="2">0120121106</strain>
        <tissue evidence="2">Whole body</tissue>
    </source>
</reference>
<evidence type="ECO:0000313" key="2">
    <source>
        <dbReference type="EMBL" id="KZC12700.1"/>
    </source>
</evidence>
<feature type="compositionally biased region" description="Basic and acidic residues" evidence="1">
    <location>
        <begin position="25"/>
        <end position="42"/>
    </location>
</feature>
<dbReference type="EMBL" id="KQ434967">
    <property type="protein sequence ID" value="KZC12700.1"/>
    <property type="molecule type" value="Genomic_DNA"/>
</dbReference>